<keyword evidence="5" id="KW-1185">Reference proteome</keyword>
<evidence type="ECO:0000256" key="1">
    <source>
        <dbReference type="SAM" id="Phobius"/>
    </source>
</evidence>
<evidence type="ECO:0000259" key="2">
    <source>
        <dbReference type="Pfam" id="PF04773"/>
    </source>
</evidence>
<dbReference type="PANTHER" id="PTHR30273:SF2">
    <property type="entry name" value="PROTEIN FECR"/>
    <property type="match status" value="1"/>
</dbReference>
<keyword evidence="1" id="KW-1133">Transmembrane helix</keyword>
<dbReference type="Gene3D" id="2.60.120.1440">
    <property type="match status" value="1"/>
</dbReference>
<evidence type="ECO:0000259" key="3">
    <source>
        <dbReference type="Pfam" id="PF16344"/>
    </source>
</evidence>
<dbReference type="GO" id="GO:0016989">
    <property type="term" value="F:sigma factor antagonist activity"/>
    <property type="evidence" value="ECO:0007669"/>
    <property type="project" value="TreeGrafter"/>
</dbReference>
<dbReference type="Pfam" id="PF16344">
    <property type="entry name" value="FecR_C"/>
    <property type="match status" value="1"/>
</dbReference>
<comment type="caution">
    <text evidence="4">The sequence shown here is derived from an EMBL/GenBank/DDBJ whole genome shotgun (WGS) entry which is preliminary data.</text>
</comment>
<gene>
    <name evidence="4" type="ORF">FEF09_05840</name>
</gene>
<dbReference type="PANTHER" id="PTHR30273">
    <property type="entry name" value="PERIPLASMIC SIGNAL SENSOR AND SIGMA FACTOR ACTIVATOR FECR-RELATED"/>
    <property type="match status" value="1"/>
</dbReference>
<reference evidence="4 5" key="1">
    <citation type="submission" date="2019-08" db="EMBL/GenBank/DDBJ databases">
        <title>Whole genome sequencing of chitin degrading bacteria Chitinophaga pinensis YS16.</title>
        <authorList>
            <person name="Singh R.P."/>
            <person name="Manchanda G."/>
            <person name="Maurya I.K."/>
            <person name="Joshi N.K."/>
            <person name="Srivastava A.K."/>
        </authorList>
    </citation>
    <scope>NUCLEOTIDE SEQUENCE [LARGE SCALE GENOMIC DNA]</scope>
    <source>
        <strain evidence="4 5">YS-16</strain>
    </source>
</reference>
<feature type="domain" description="FecR protein" evidence="2">
    <location>
        <begin position="131"/>
        <end position="231"/>
    </location>
</feature>
<organism evidence="4 5">
    <name type="scientific">Chitinophaga pinensis</name>
    <dbReference type="NCBI Taxonomy" id="79329"/>
    <lineage>
        <taxon>Bacteria</taxon>
        <taxon>Pseudomonadati</taxon>
        <taxon>Bacteroidota</taxon>
        <taxon>Chitinophagia</taxon>
        <taxon>Chitinophagales</taxon>
        <taxon>Chitinophagaceae</taxon>
        <taxon>Chitinophaga</taxon>
    </lineage>
</organism>
<accession>A0A5C6M1G1</accession>
<dbReference type="InterPro" id="IPR012373">
    <property type="entry name" value="Ferrdict_sens_TM"/>
</dbReference>
<dbReference type="PIRSF" id="PIRSF018266">
    <property type="entry name" value="FecR"/>
    <property type="match status" value="1"/>
</dbReference>
<protein>
    <submittedName>
        <fullName evidence="4">DUF4974 domain-containing protein</fullName>
    </submittedName>
</protein>
<dbReference type="Proteomes" id="UP000318815">
    <property type="component" value="Unassembled WGS sequence"/>
</dbReference>
<evidence type="ECO:0000313" key="4">
    <source>
        <dbReference type="EMBL" id="TWW01516.1"/>
    </source>
</evidence>
<name>A0A5C6M1G1_9BACT</name>
<dbReference type="InterPro" id="IPR032508">
    <property type="entry name" value="FecR_C"/>
</dbReference>
<dbReference type="Pfam" id="PF04773">
    <property type="entry name" value="FecR"/>
    <property type="match status" value="1"/>
</dbReference>
<feature type="domain" description="Protein FecR C-terminal" evidence="3">
    <location>
        <begin position="280"/>
        <end position="340"/>
    </location>
</feature>
<feature type="transmembrane region" description="Helical" evidence="1">
    <location>
        <begin position="101"/>
        <end position="120"/>
    </location>
</feature>
<dbReference type="OrthoDB" id="923517at2"/>
<sequence>MMNNEKYTTYTLENFLDDDAFIKWVSGKEQDVLIAQFWSEFPVQYPSVADNFNFAVSVIRTYRSQEIWENKDNKAHLLDRITATIAAEESRRPGIFRRMNVWVRAAAIALVATAGGYLIYSKLNRPHMEMIATGYGEKRTITLPDHSVVTLNATSSISFLEKWDTVAPREIWIDGEAFFDVKHLNRDTTNVRPGQRFLVHSNGLTIEVLGTSFNVRSRHGKTKVGLVTGKIQVGFKEGPTAPKAVVMLPGDYIEYADNHLLLTKKINKPESIRRWIQVPLTFTDATLGEIIETLQDNYGYTVKVSEQSIKKLKIEGDINVANVEELLTVITTTLNVKIEQPSEKELVIASGK</sequence>
<dbReference type="EMBL" id="VOHS01000004">
    <property type="protein sequence ID" value="TWW01516.1"/>
    <property type="molecule type" value="Genomic_DNA"/>
</dbReference>
<keyword evidence="1" id="KW-0472">Membrane</keyword>
<dbReference type="InterPro" id="IPR006860">
    <property type="entry name" value="FecR"/>
</dbReference>
<proteinExistence type="predicted"/>
<dbReference type="AlphaFoldDB" id="A0A5C6M1G1"/>
<dbReference type="Gene3D" id="3.55.50.30">
    <property type="match status" value="1"/>
</dbReference>
<keyword evidence="1" id="KW-0812">Transmembrane</keyword>
<evidence type="ECO:0000313" key="5">
    <source>
        <dbReference type="Proteomes" id="UP000318815"/>
    </source>
</evidence>